<dbReference type="GO" id="GO:0006508">
    <property type="term" value="P:proteolysis"/>
    <property type="evidence" value="ECO:0007669"/>
    <property type="project" value="InterPro"/>
</dbReference>
<protein>
    <submittedName>
        <fullName evidence="4">Peptidase A4 family</fullName>
    </submittedName>
</protein>
<feature type="active site" description="Proton acceptor" evidence="1">
    <location>
        <position position="200"/>
    </location>
</feature>
<dbReference type="CDD" id="cd13426">
    <property type="entry name" value="Peptidase_G1"/>
    <property type="match status" value="1"/>
</dbReference>
<dbReference type="SUPFAM" id="SSF49899">
    <property type="entry name" value="Concanavalin A-like lectins/glucanases"/>
    <property type="match status" value="1"/>
</dbReference>
<feature type="chain" id="PRO_5040460422" evidence="3">
    <location>
        <begin position="16"/>
        <end position="427"/>
    </location>
</feature>
<evidence type="ECO:0000256" key="1">
    <source>
        <dbReference type="PIRSR" id="PIRSR600250-50"/>
    </source>
</evidence>
<gene>
    <name evidence="4" type="ORF">FBEOM_10240</name>
</gene>
<feature type="region of interest" description="Disordered" evidence="2">
    <location>
        <begin position="395"/>
        <end position="427"/>
    </location>
</feature>
<evidence type="ECO:0000313" key="4">
    <source>
        <dbReference type="EMBL" id="KAF4335897.1"/>
    </source>
</evidence>
<proteinExistence type="predicted"/>
<evidence type="ECO:0000256" key="3">
    <source>
        <dbReference type="SAM" id="SignalP"/>
    </source>
</evidence>
<feature type="compositionally biased region" description="Basic and acidic residues" evidence="2">
    <location>
        <begin position="315"/>
        <end position="345"/>
    </location>
</feature>
<dbReference type="InterPro" id="IPR000250">
    <property type="entry name" value="Peptidase_G1"/>
</dbReference>
<feature type="region of interest" description="Disordered" evidence="2">
    <location>
        <begin position="315"/>
        <end position="368"/>
    </location>
</feature>
<evidence type="ECO:0000313" key="5">
    <source>
        <dbReference type="Proteomes" id="UP000730481"/>
    </source>
</evidence>
<dbReference type="AlphaFoldDB" id="A0A9P5ABZ0"/>
<reference evidence="4" key="2">
    <citation type="submission" date="2020-02" db="EMBL/GenBank/DDBJ databases">
        <title>Identification and distribution of gene clusters putatively required for synthesis of sphingolipid metabolism inhibitors in phylogenetically diverse species of the filamentous fungus Fusarium.</title>
        <authorList>
            <person name="Kim H.-S."/>
            <person name="Busman M."/>
            <person name="Brown D.W."/>
            <person name="Divon H."/>
            <person name="Uhlig S."/>
            <person name="Proctor R.H."/>
        </authorList>
    </citation>
    <scope>NUCLEOTIDE SEQUENCE</scope>
    <source>
        <strain evidence="4">NRRL 25174</strain>
    </source>
</reference>
<dbReference type="Pfam" id="PF01828">
    <property type="entry name" value="Peptidase_A4"/>
    <property type="match status" value="1"/>
</dbReference>
<dbReference type="InterPro" id="IPR038656">
    <property type="entry name" value="Peptidase_G1_sf"/>
</dbReference>
<evidence type="ECO:0000256" key="2">
    <source>
        <dbReference type="SAM" id="MobiDB-lite"/>
    </source>
</evidence>
<dbReference type="PANTHER" id="PTHR37536:SF1">
    <property type="entry name" value="ASPERGILLOPEPSIN, PUTAITVE (AFU_ORTHOLOGUE AFUA_7G01200)"/>
    <property type="match status" value="1"/>
</dbReference>
<keyword evidence="3" id="KW-0732">Signal</keyword>
<dbReference type="InterPro" id="IPR013320">
    <property type="entry name" value="ConA-like_dom_sf"/>
</dbReference>
<keyword evidence="5" id="KW-1185">Reference proteome</keyword>
<organism evidence="4 5">
    <name type="scientific">Fusarium beomiforme</name>
    <dbReference type="NCBI Taxonomy" id="44412"/>
    <lineage>
        <taxon>Eukaryota</taxon>
        <taxon>Fungi</taxon>
        <taxon>Dikarya</taxon>
        <taxon>Ascomycota</taxon>
        <taxon>Pezizomycotina</taxon>
        <taxon>Sordariomycetes</taxon>
        <taxon>Hypocreomycetidae</taxon>
        <taxon>Hypocreales</taxon>
        <taxon>Nectriaceae</taxon>
        <taxon>Fusarium</taxon>
        <taxon>Fusarium burgessii species complex</taxon>
    </lineage>
</organism>
<dbReference type="OrthoDB" id="2862635at2759"/>
<reference evidence="4" key="1">
    <citation type="journal article" date="2017" name="Mycologia">
        <title>Fusarium algeriense, sp. nov., a novel toxigenic crown rot pathogen of durum wheat from Algeria is nested in the Fusarium burgessii species complex.</title>
        <authorList>
            <person name="Laraba I."/>
            <person name="Keddad A."/>
            <person name="Boureghda H."/>
            <person name="Abdallah N."/>
            <person name="Vaughan M.M."/>
            <person name="Proctor R.H."/>
            <person name="Busman M."/>
            <person name="O'Donnell K."/>
        </authorList>
    </citation>
    <scope>NUCLEOTIDE SEQUENCE</scope>
    <source>
        <strain evidence="4">NRRL 25174</strain>
    </source>
</reference>
<dbReference type="Gene3D" id="2.60.120.700">
    <property type="entry name" value="Peptidase G1"/>
    <property type="match status" value="1"/>
</dbReference>
<name>A0A9P5ABZ0_9HYPO</name>
<dbReference type="EMBL" id="PVQB02000526">
    <property type="protein sequence ID" value="KAF4335897.1"/>
    <property type="molecule type" value="Genomic_DNA"/>
</dbReference>
<dbReference type="PANTHER" id="PTHR37536">
    <property type="entry name" value="PUTATIVE (AFU_ORTHOLOGUE AFUA_3G02970)-RELATED"/>
    <property type="match status" value="1"/>
</dbReference>
<dbReference type="PRINTS" id="PR00977">
    <property type="entry name" value="SCYTLDPTASE"/>
</dbReference>
<feature type="compositionally biased region" description="Basic and acidic residues" evidence="2">
    <location>
        <begin position="395"/>
        <end position="416"/>
    </location>
</feature>
<feature type="signal peptide" evidence="3">
    <location>
        <begin position="1"/>
        <end position="15"/>
    </location>
</feature>
<dbReference type="Proteomes" id="UP000730481">
    <property type="component" value="Unassembled WGS sequence"/>
</dbReference>
<accession>A0A9P5ABZ0</accession>
<comment type="caution">
    <text evidence="4">The sequence shown here is derived from an EMBL/GenBank/DDBJ whole genome shotgun (WGS) entry which is preliminary data.</text>
</comment>
<sequence>MKLFTLLALAGVASAAPILPVKQNTTSLKYDLVIPPIDRPISVDSISDGSDKTLEPRGQHHKISFSENWAGATMRGSGINFVQGSLIVPDAEVLKGSGFVVFVAIDGRKCKKPILQTGIFFMPDGVRKPFYQWSPKHAQWYRDFEFSPGDEILMTVDMDLALGPIAQLDNLTTNKTATHQFDIKESPGRLCMNDASWIVEAYQENHKQVKLMDFIEISINNATYSDVNGPQNLDEAELLDIRTYDGDEYFGEHPAVKPLRVITESTVEGDSVTIRYTGNNRWGKYDTGDHTRIASALERREHDDDVEDDMKKLETHHNWRADESKDTKHDDISSPSIDKRADPMAKSKSYGIQPGLKDGGPIPMNTPRCHIDLDTASCAASQEKWEQSFECAKERLQKEPAEQRDGYEQEEWRQEQYEQPDYDPWLQ</sequence>
<dbReference type="GO" id="GO:0070007">
    <property type="term" value="F:glutamic-type endopeptidase activity"/>
    <property type="evidence" value="ECO:0007669"/>
    <property type="project" value="InterPro"/>
</dbReference>